<evidence type="ECO:0000256" key="1">
    <source>
        <dbReference type="ARBA" id="ARBA00022737"/>
    </source>
</evidence>
<dbReference type="RefSeq" id="WP_173417430.1">
    <property type="nucleotide sequence ID" value="NZ_CP054139.1"/>
</dbReference>
<name>A0A7D4QFV8_9SPHI</name>
<protein>
    <submittedName>
        <fullName evidence="4">Ankyrin repeat domain-containing protein</fullName>
    </submittedName>
</protein>
<dbReference type="Gene3D" id="1.25.40.20">
    <property type="entry name" value="Ankyrin repeat-containing domain"/>
    <property type="match status" value="2"/>
</dbReference>
<reference evidence="4 5" key="1">
    <citation type="submission" date="2020-05" db="EMBL/GenBank/DDBJ databases">
        <title>Mucilaginibacter mali sp. nov.</title>
        <authorList>
            <person name="Kim H.S."/>
            <person name="Lee K.C."/>
            <person name="Suh M.K."/>
            <person name="Kim J.-S."/>
            <person name="Han K.-I."/>
            <person name="Eom M.K."/>
            <person name="Shin Y.K."/>
            <person name="Lee J.-S."/>
        </authorList>
    </citation>
    <scope>NUCLEOTIDE SEQUENCE [LARGE SCALE GENOMIC DNA]</scope>
    <source>
        <strain evidence="4 5">G2-14</strain>
    </source>
</reference>
<evidence type="ECO:0000313" key="5">
    <source>
        <dbReference type="Proteomes" id="UP000505355"/>
    </source>
</evidence>
<evidence type="ECO:0000256" key="2">
    <source>
        <dbReference type="ARBA" id="ARBA00023043"/>
    </source>
</evidence>
<feature type="repeat" description="ANK" evidence="3">
    <location>
        <begin position="174"/>
        <end position="207"/>
    </location>
</feature>
<keyword evidence="1" id="KW-0677">Repeat</keyword>
<dbReference type="InterPro" id="IPR050745">
    <property type="entry name" value="Multifunctional_regulatory"/>
</dbReference>
<dbReference type="Pfam" id="PF13637">
    <property type="entry name" value="Ank_4"/>
    <property type="match status" value="1"/>
</dbReference>
<dbReference type="PROSITE" id="PS50088">
    <property type="entry name" value="ANK_REPEAT"/>
    <property type="match status" value="1"/>
</dbReference>
<dbReference type="InterPro" id="IPR002110">
    <property type="entry name" value="Ankyrin_rpt"/>
</dbReference>
<dbReference type="EMBL" id="CP054139">
    <property type="protein sequence ID" value="QKJ32784.1"/>
    <property type="molecule type" value="Genomic_DNA"/>
</dbReference>
<dbReference type="AlphaFoldDB" id="A0A7D4QFV8"/>
<dbReference type="SUPFAM" id="SSF48403">
    <property type="entry name" value="Ankyrin repeat"/>
    <property type="match status" value="1"/>
</dbReference>
<proteinExistence type="predicted"/>
<keyword evidence="5" id="KW-1185">Reference proteome</keyword>
<dbReference type="PANTHER" id="PTHR24189:SF50">
    <property type="entry name" value="ANKYRIN REPEAT AND SOCS BOX PROTEIN 2"/>
    <property type="match status" value="1"/>
</dbReference>
<gene>
    <name evidence="4" type="ORF">HQ865_24510</name>
</gene>
<dbReference type="SMART" id="SM00248">
    <property type="entry name" value="ANK"/>
    <property type="match status" value="4"/>
</dbReference>
<organism evidence="4 5">
    <name type="scientific">Mucilaginibacter mali</name>
    <dbReference type="NCBI Taxonomy" id="2740462"/>
    <lineage>
        <taxon>Bacteria</taxon>
        <taxon>Pseudomonadati</taxon>
        <taxon>Bacteroidota</taxon>
        <taxon>Sphingobacteriia</taxon>
        <taxon>Sphingobacteriales</taxon>
        <taxon>Sphingobacteriaceae</taxon>
        <taxon>Mucilaginibacter</taxon>
    </lineage>
</organism>
<accession>A0A7D4QFV8</accession>
<evidence type="ECO:0000256" key="3">
    <source>
        <dbReference type="PROSITE-ProRule" id="PRU00023"/>
    </source>
</evidence>
<keyword evidence="2 3" id="KW-0040">ANK repeat</keyword>
<dbReference type="Proteomes" id="UP000505355">
    <property type="component" value="Chromosome"/>
</dbReference>
<dbReference type="PANTHER" id="PTHR24189">
    <property type="entry name" value="MYOTROPHIN"/>
    <property type="match status" value="1"/>
</dbReference>
<dbReference type="KEGG" id="mmab:HQ865_24510"/>
<sequence length="231" mass="25973">MNKFIQAIRNLDHPAVEVLLEKDDKWLNYAEDGSKNALHYLGGVAVSDEAKADTSLQILKLLLSKGMDMNSVHQIKDGGCFFPATPLWYAYTRGRNKLLYAYLLSAGANPQNCMFAIAWYNDVEAAALFKQHGADIEALAGEDTPFLGAFHWRRFEVAEWFLQNGANVNHPRGDGNTALFYAVKRKYKPEQVQLLLRYGADPDHENHAGISPRKLAEANRQMKLLGMFNAK</sequence>
<dbReference type="InterPro" id="IPR036770">
    <property type="entry name" value="Ankyrin_rpt-contain_sf"/>
</dbReference>
<dbReference type="PROSITE" id="PS50297">
    <property type="entry name" value="ANK_REP_REGION"/>
    <property type="match status" value="1"/>
</dbReference>
<evidence type="ECO:0000313" key="4">
    <source>
        <dbReference type="EMBL" id="QKJ32784.1"/>
    </source>
</evidence>